<feature type="compositionally biased region" description="Basic and acidic residues" evidence="2">
    <location>
        <begin position="20"/>
        <end position="31"/>
    </location>
</feature>
<sequence length="319" mass="36352">MAKIRGTQCCVFGCAKRKKIGENKGESRSDSEGSDDEESVVKRKFPRSFYRAASNPNTFIFKTPHLHLENLGPPPHWGPLLNEYEKKLCMIHVGPYPGMGCAVNLPTDENKRKQWVEKIHRKDCCNALYNDLLVTITLLINKSEKMSKKQEVETKNVKIEKLQRKLKSSQQKSRRLKRKVTSLKKIVKSLRDHHLISTKSFNALKNICKRCIGVHGDGLSGVERANLVKVCIQRLHHLMVERLNGSIWSSLKCFNIQKGSDSKSTCKRLQVTTSSGQAMHTTRRKTGFIGFFVAIRSTKDIFHTLVEAKDAPLKYLLTY</sequence>
<feature type="non-terminal residue" evidence="3">
    <location>
        <position position="1"/>
    </location>
</feature>
<comment type="caution">
    <text evidence="3">The sequence shown here is derived from an EMBL/GenBank/DDBJ whole genome shotgun (WGS) entry which is preliminary data.</text>
</comment>
<proteinExistence type="predicted"/>
<dbReference type="Proteomes" id="UP001152795">
    <property type="component" value="Unassembled WGS sequence"/>
</dbReference>
<organism evidence="3 4">
    <name type="scientific">Paramuricea clavata</name>
    <name type="common">Red gorgonian</name>
    <name type="synonym">Violescent sea-whip</name>
    <dbReference type="NCBI Taxonomy" id="317549"/>
    <lineage>
        <taxon>Eukaryota</taxon>
        <taxon>Metazoa</taxon>
        <taxon>Cnidaria</taxon>
        <taxon>Anthozoa</taxon>
        <taxon>Octocorallia</taxon>
        <taxon>Malacalcyonacea</taxon>
        <taxon>Plexauridae</taxon>
        <taxon>Paramuricea</taxon>
    </lineage>
</organism>
<evidence type="ECO:0000313" key="3">
    <source>
        <dbReference type="EMBL" id="CAB4030215.1"/>
    </source>
</evidence>
<gene>
    <name evidence="3" type="ORF">PACLA_8A074785</name>
</gene>
<dbReference type="AlphaFoldDB" id="A0A6S7JD33"/>
<protein>
    <submittedName>
        <fullName evidence="3">Uncharacterized protein</fullName>
    </submittedName>
</protein>
<feature type="coiled-coil region" evidence="1">
    <location>
        <begin position="145"/>
        <end position="179"/>
    </location>
</feature>
<keyword evidence="4" id="KW-1185">Reference proteome</keyword>
<dbReference type="EMBL" id="CACRXK020016719">
    <property type="protein sequence ID" value="CAB4030215.1"/>
    <property type="molecule type" value="Genomic_DNA"/>
</dbReference>
<feature type="region of interest" description="Disordered" evidence="2">
    <location>
        <begin position="20"/>
        <end position="39"/>
    </location>
</feature>
<name>A0A6S7JD33_PARCT</name>
<keyword evidence="1" id="KW-0175">Coiled coil</keyword>
<reference evidence="3" key="1">
    <citation type="submission" date="2020-04" db="EMBL/GenBank/DDBJ databases">
        <authorList>
            <person name="Alioto T."/>
            <person name="Alioto T."/>
            <person name="Gomez Garrido J."/>
        </authorList>
    </citation>
    <scope>NUCLEOTIDE SEQUENCE</scope>
    <source>
        <strain evidence="3">A484AB</strain>
    </source>
</reference>
<evidence type="ECO:0000256" key="1">
    <source>
        <dbReference type="SAM" id="Coils"/>
    </source>
</evidence>
<evidence type="ECO:0000313" key="4">
    <source>
        <dbReference type="Proteomes" id="UP001152795"/>
    </source>
</evidence>
<accession>A0A6S7JD33</accession>
<evidence type="ECO:0000256" key="2">
    <source>
        <dbReference type="SAM" id="MobiDB-lite"/>
    </source>
</evidence>